<organism evidence="1 2">
    <name type="scientific">Atta colombica</name>
    <dbReference type="NCBI Taxonomy" id="520822"/>
    <lineage>
        <taxon>Eukaryota</taxon>
        <taxon>Metazoa</taxon>
        <taxon>Ecdysozoa</taxon>
        <taxon>Arthropoda</taxon>
        <taxon>Hexapoda</taxon>
        <taxon>Insecta</taxon>
        <taxon>Pterygota</taxon>
        <taxon>Neoptera</taxon>
        <taxon>Endopterygota</taxon>
        <taxon>Hymenoptera</taxon>
        <taxon>Apocrita</taxon>
        <taxon>Aculeata</taxon>
        <taxon>Formicoidea</taxon>
        <taxon>Formicidae</taxon>
        <taxon>Myrmicinae</taxon>
        <taxon>Atta</taxon>
    </lineage>
</organism>
<feature type="non-terminal residue" evidence="1">
    <location>
        <position position="1"/>
    </location>
</feature>
<keyword evidence="2" id="KW-1185">Reference proteome</keyword>
<reference evidence="1 2" key="1">
    <citation type="submission" date="2015-09" db="EMBL/GenBank/DDBJ databases">
        <title>Atta colombica WGS genome.</title>
        <authorList>
            <person name="Nygaard S."/>
            <person name="Hu H."/>
            <person name="Boomsma J."/>
            <person name="Zhang G."/>
        </authorList>
    </citation>
    <scope>NUCLEOTIDE SEQUENCE [LARGE SCALE GENOMIC DNA]</scope>
    <source>
        <strain evidence="1">Treedump-2</strain>
        <tissue evidence="1">Whole body</tissue>
    </source>
</reference>
<gene>
    <name evidence="1" type="ORF">ALC53_06317</name>
</gene>
<accession>A0A195BFU3</accession>
<sequence length="74" mass="8906">TLLKQKDFSQVMRQLCESFVLQQKSYHFIVRIDRTVSGYFMRVGQSRTRSGGCNVKEDVERIFFDKWLSRLKRK</sequence>
<dbReference type="Proteomes" id="UP000078540">
    <property type="component" value="Unassembled WGS sequence"/>
</dbReference>
<evidence type="ECO:0000313" key="1">
    <source>
        <dbReference type="EMBL" id="KYM83052.1"/>
    </source>
</evidence>
<protein>
    <submittedName>
        <fullName evidence="1">Uncharacterized protein</fullName>
    </submittedName>
</protein>
<dbReference type="EMBL" id="KQ976500">
    <property type="protein sequence ID" value="KYM83052.1"/>
    <property type="molecule type" value="Genomic_DNA"/>
</dbReference>
<evidence type="ECO:0000313" key="2">
    <source>
        <dbReference type="Proteomes" id="UP000078540"/>
    </source>
</evidence>
<dbReference type="AlphaFoldDB" id="A0A195BFU3"/>
<name>A0A195BFU3_9HYME</name>
<proteinExistence type="predicted"/>